<proteinExistence type="predicted"/>
<organism evidence="1">
    <name type="scientific">Tunturiibacter gelidiferens</name>
    <dbReference type="NCBI Taxonomy" id="3069689"/>
    <lineage>
        <taxon>Bacteria</taxon>
        <taxon>Pseudomonadati</taxon>
        <taxon>Acidobacteriota</taxon>
        <taxon>Terriglobia</taxon>
        <taxon>Terriglobales</taxon>
        <taxon>Acidobacteriaceae</taxon>
        <taxon>Tunturiibacter</taxon>
    </lineage>
</organism>
<dbReference type="Gene3D" id="3.20.20.60">
    <property type="entry name" value="Phosphoenolpyruvate-binding domains"/>
    <property type="match status" value="1"/>
</dbReference>
<dbReference type="InterPro" id="IPR015813">
    <property type="entry name" value="Pyrv/PenolPyrv_kinase-like_dom"/>
</dbReference>
<sequence length="275" mass="28973">MTREQRYKAFQALHARSGAFVIPNPWNAGTAKILSALGFEALATTSAGYAFSAGYPDSTIEVTRDKILQNAKEIVEATELPVSADLQNGFGHSPDSCAETIRFAAASGLVGGSIEDATGDPADPIYDLQLAIERIAAASEAASHHQFFLTARAENFLHGLPDLGDTIRRLQAFADAGADVLYAPGLPSLEAIREVCAAVSRPVNVVMGLKGATFSVEQLAAAGVRRISVGGAFARAALGAFLRAAREVKDHGTFNFAADAIPTSEVTSYMTSQKR</sequence>
<evidence type="ECO:0000313" key="1">
    <source>
        <dbReference type="EMBL" id="XCB20961.1"/>
    </source>
</evidence>
<dbReference type="PANTHER" id="PTHR42905:SF16">
    <property type="entry name" value="CARBOXYPHOSPHONOENOLPYRUVATE PHOSPHONOMUTASE-LIKE PROTEIN (AFU_ORTHOLOGUE AFUA_5G07230)"/>
    <property type="match status" value="1"/>
</dbReference>
<dbReference type="AlphaFoldDB" id="A0AAU7YWK6"/>
<dbReference type="PANTHER" id="PTHR42905">
    <property type="entry name" value="PHOSPHOENOLPYRUVATE CARBOXYLASE"/>
    <property type="match status" value="1"/>
</dbReference>
<reference evidence="1" key="1">
    <citation type="submission" date="2023-08" db="EMBL/GenBank/DDBJ databases">
        <authorList>
            <person name="Messyasz A."/>
            <person name="Mannisto M.K."/>
            <person name="Kerkhof L.J."/>
            <person name="Haggblom M."/>
        </authorList>
    </citation>
    <scope>NUCLEOTIDE SEQUENCE</scope>
    <source>
        <strain evidence="1">M8UP39</strain>
    </source>
</reference>
<dbReference type="Pfam" id="PF13714">
    <property type="entry name" value="PEP_mutase"/>
    <property type="match status" value="1"/>
</dbReference>
<dbReference type="KEGG" id="tgi:RBB81_15385"/>
<accession>A0AAU7YWK6</accession>
<dbReference type="GO" id="GO:0016829">
    <property type="term" value="F:lyase activity"/>
    <property type="evidence" value="ECO:0007669"/>
    <property type="project" value="UniProtKB-KW"/>
</dbReference>
<dbReference type="RefSeq" id="WP_353071282.1">
    <property type="nucleotide sequence ID" value="NZ_CP132938.1"/>
</dbReference>
<reference evidence="1" key="2">
    <citation type="journal article" date="2024" name="Environ. Microbiol.">
        <title>Genome analysis and description of Tunturibacter gen. nov. expands the diversity of Terriglobia in tundra soils.</title>
        <authorList>
            <person name="Messyasz A."/>
            <person name="Mannisto M.K."/>
            <person name="Kerkhof L.J."/>
            <person name="Haggblom M.M."/>
        </authorList>
    </citation>
    <scope>NUCLEOTIDE SEQUENCE</scope>
    <source>
        <strain evidence="1">M8UP39</strain>
    </source>
</reference>
<dbReference type="InterPro" id="IPR040442">
    <property type="entry name" value="Pyrv_kinase-like_dom_sf"/>
</dbReference>
<dbReference type="CDD" id="cd00377">
    <property type="entry name" value="ICL_PEPM"/>
    <property type="match status" value="1"/>
</dbReference>
<keyword evidence="1" id="KW-0456">Lyase</keyword>
<dbReference type="InterPro" id="IPR039556">
    <property type="entry name" value="ICL/PEPM"/>
</dbReference>
<dbReference type="Gene3D" id="6.10.250.2750">
    <property type="match status" value="1"/>
</dbReference>
<dbReference type="EMBL" id="CP132938">
    <property type="protein sequence ID" value="XCB20961.1"/>
    <property type="molecule type" value="Genomic_DNA"/>
</dbReference>
<name>A0AAU7YWK6_9BACT</name>
<dbReference type="SUPFAM" id="SSF51621">
    <property type="entry name" value="Phosphoenolpyruvate/pyruvate domain"/>
    <property type="match status" value="1"/>
</dbReference>
<protein>
    <submittedName>
        <fullName evidence="1">Isocitrate lyase/phosphoenolpyruvate mutase family protein</fullName>
    </submittedName>
</protein>
<gene>
    <name evidence="1" type="ORF">RBB81_15385</name>
</gene>